<evidence type="ECO:0000256" key="7">
    <source>
        <dbReference type="RuleBase" id="RU367056"/>
    </source>
</evidence>
<comment type="similarity">
    <text evidence="2 7">Belongs to the COA3 family.</text>
</comment>
<evidence type="ECO:0000256" key="2">
    <source>
        <dbReference type="ARBA" id="ARBA00007035"/>
    </source>
</evidence>
<evidence type="ECO:0000259" key="8">
    <source>
        <dbReference type="Pfam" id="PF09813"/>
    </source>
</evidence>
<gene>
    <name evidence="9" type="ORF">EB796_005699</name>
</gene>
<keyword evidence="10" id="KW-1185">Reference proteome</keyword>
<keyword evidence="4 7" id="KW-1133">Transmembrane helix</keyword>
<evidence type="ECO:0000256" key="5">
    <source>
        <dbReference type="ARBA" id="ARBA00023128"/>
    </source>
</evidence>
<dbReference type="Pfam" id="PF09813">
    <property type="entry name" value="Coa3_cc"/>
    <property type="match status" value="1"/>
</dbReference>
<comment type="caution">
    <text evidence="9">The sequence shown here is derived from an EMBL/GenBank/DDBJ whole genome shotgun (WGS) entry which is preliminary data.</text>
</comment>
<proteinExistence type="inferred from homology"/>
<evidence type="ECO:0000256" key="3">
    <source>
        <dbReference type="ARBA" id="ARBA00022692"/>
    </source>
</evidence>
<evidence type="ECO:0000313" key="9">
    <source>
        <dbReference type="EMBL" id="KAF6035984.1"/>
    </source>
</evidence>
<dbReference type="InterPro" id="IPR041752">
    <property type="entry name" value="Coa3"/>
</dbReference>
<accession>A0A7J7KDH8</accession>
<reference evidence="9" key="1">
    <citation type="submission" date="2020-06" db="EMBL/GenBank/DDBJ databases">
        <title>Draft genome of Bugula neritina, a colonial animal packing powerful symbionts and potential medicines.</title>
        <authorList>
            <person name="Rayko M."/>
        </authorList>
    </citation>
    <scope>NUCLEOTIDE SEQUENCE [LARGE SCALE GENOMIC DNA]</scope>
    <source>
        <strain evidence="9">Kwan_BN1</strain>
    </source>
</reference>
<comment type="subcellular location">
    <subcellularLocation>
        <location evidence="1">Mitochondrion membrane</location>
        <topology evidence="1">Single-pass membrane protein</topology>
    </subcellularLocation>
</comment>
<dbReference type="GO" id="GO:0005743">
    <property type="term" value="C:mitochondrial inner membrane"/>
    <property type="evidence" value="ECO:0007669"/>
    <property type="project" value="UniProtKB-UniRule"/>
</dbReference>
<evidence type="ECO:0000256" key="6">
    <source>
        <dbReference type="ARBA" id="ARBA00023136"/>
    </source>
</evidence>
<sequence length="82" mass="9458">MSGNRKLDMKAEFEKLNPTEQHFVRKAELVNRARALSQKSLRKRNITVAGAIFAGVLSIYAYTIIAVKQEKFLDDYDDMHKK</sequence>
<feature type="domain" description="Cytochrome c oxidase assembly factor 3 mitochondrial coiled-coil" evidence="8">
    <location>
        <begin position="33"/>
        <end position="78"/>
    </location>
</feature>
<evidence type="ECO:0000256" key="1">
    <source>
        <dbReference type="ARBA" id="ARBA00004304"/>
    </source>
</evidence>
<keyword evidence="7" id="KW-0999">Mitochondrion inner membrane</keyword>
<keyword evidence="5 7" id="KW-0496">Mitochondrion</keyword>
<evidence type="ECO:0000313" key="10">
    <source>
        <dbReference type="Proteomes" id="UP000593567"/>
    </source>
</evidence>
<keyword evidence="6 7" id="KW-0472">Membrane</keyword>
<evidence type="ECO:0000256" key="4">
    <source>
        <dbReference type="ARBA" id="ARBA00022989"/>
    </source>
</evidence>
<dbReference type="OrthoDB" id="10018333at2759"/>
<organism evidence="9 10">
    <name type="scientific">Bugula neritina</name>
    <name type="common">Brown bryozoan</name>
    <name type="synonym">Sertularia neritina</name>
    <dbReference type="NCBI Taxonomy" id="10212"/>
    <lineage>
        <taxon>Eukaryota</taxon>
        <taxon>Metazoa</taxon>
        <taxon>Spiralia</taxon>
        <taxon>Lophotrochozoa</taxon>
        <taxon>Bryozoa</taxon>
        <taxon>Gymnolaemata</taxon>
        <taxon>Cheilostomatida</taxon>
        <taxon>Flustrina</taxon>
        <taxon>Buguloidea</taxon>
        <taxon>Bugulidae</taxon>
        <taxon>Bugula</taxon>
    </lineage>
</organism>
<keyword evidence="3 7" id="KW-0812">Transmembrane</keyword>
<dbReference type="Proteomes" id="UP000593567">
    <property type="component" value="Unassembled WGS sequence"/>
</dbReference>
<comment type="subunit">
    <text evidence="7">Component of 250-400 kDa complexes called cytochrome oxidase assembly intermediates or COA complexes.</text>
</comment>
<dbReference type="InterPro" id="IPR018628">
    <property type="entry name" value="Coa3_CC"/>
</dbReference>
<dbReference type="PANTHER" id="PTHR15642">
    <property type="entry name" value="CYTOCHROME C OXIDASE ASSEMBLY FACTOR 3, MITOCHONDRIAL"/>
    <property type="match status" value="1"/>
</dbReference>
<feature type="transmembrane region" description="Helical" evidence="7">
    <location>
        <begin position="46"/>
        <end position="67"/>
    </location>
</feature>
<protein>
    <recommendedName>
        <fullName evidence="7">Cytochrome c oxidase assembly factor 3</fullName>
    </recommendedName>
</protein>
<dbReference type="EMBL" id="VXIV02000798">
    <property type="protein sequence ID" value="KAF6035984.1"/>
    <property type="molecule type" value="Genomic_DNA"/>
</dbReference>
<comment type="function">
    <text evidence="7">Required for assembly of cytochrome c oxidase (complex IV).</text>
</comment>
<name>A0A7J7KDH8_BUGNE</name>
<dbReference type="AlphaFoldDB" id="A0A7J7KDH8"/>
<dbReference type="PANTHER" id="PTHR15642:SF3">
    <property type="entry name" value="CYTOCHROME C OXIDASE ASSEMBLY FACTOR 3 HOMOLOG, MITOCHONDRIAL"/>
    <property type="match status" value="1"/>
</dbReference>
<dbReference type="GO" id="GO:0033617">
    <property type="term" value="P:mitochondrial respiratory chain complex IV assembly"/>
    <property type="evidence" value="ECO:0007669"/>
    <property type="project" value="UniProtKB-UniRule"/>
</dbReference>